<dbReference type="InterPro" id="IPR040962">
    <property type="entry name" value="TPR_22"/>
</dbReference>
<evidence type="ECO:0000256" key="4">
    <source>
        <dbReference type="SAM" id="MobiDB-lite"/>
    </source>
</evidence>
<dbReference type="SMART" id="SM00028">
    <property type="entry name" value="TPR"/>
    <property type="match status" value="12"/>
</dbReference>
<dbReference type="RefSeq" id="XP_033603300.1">
    <property type="nucleotide sequence ID" value="XM_033745998.1"/>
</dbReference>
<dbReference type="Pfam" id="PF18833">
    <property type="entry name" value="TPR_22"/>
    <property type="match status" value="1"/>
</dbReference>
<protein>
    <submittedName>
        <fullName evidence="5">TPR-like protein</fullName>
    </submittedName>
</protein>
<evidence type="ECO:0000313" key="5">
    <source>
        <dbReference type="EMBL" id="KAF2760849.1"/>
    </source>
</evidence>
<dbReference type="Proteomes" id="UP000799437">
    <property type="component" value="Unassembled WGS sequence"/>
</dbReference>
<dbReference type="GO" id="GO:0055087">
    <property type="term" value="C:Ski complex"/>
    <property type="evidence" value="ECO:0007669"/>
    <property type="project" value="InterPro"/>
</dbReference>
<feature type="repeat" description="TPR" evidence="3">
    <location>
        <begin position="38"/>
        <end position="71"/>
    </location>
</feature>
<accession>A0A6A6WFB5</accession>
<dbReference type="Pfam" id="PF13432">
    <property type="entry name" value="TPR_16"/>
    <property type="match status" value="1"/>
</dbReference>
<feature type="region of interest" description="Disordered" evidence="4">
    <location>
        <begin position="318"/>
        <end position="343"/>
    </location>
</feature>
<feature type="repeat" description="TPR" evidence="3">
    <location>
        <begin position="643"/>
        <end position="676"/>
    </location>
</feature>
<evidence type="ECO:0000313" key="6">
    <source>
        <dbReference type="Proteomes" id="UP000799437"/>
    </source>
</evidence>
<keyword evidence="6" id="KW-1185">Reference proteome</keyword>
<keyword evidence="2 3" id="KW-0802">TPR repeat</keyword>
<name>A0A6A6WFB5_9PEZI</name>
<organism evidence="5 6">
    <name type="scientific">Pseudovirgaria hyperparasitica</name>
    <dbReference type="NCBI Taxonomy" id="470096"/>
    <lineage>
        <taxon>Eukaryota</taxon>
        <taxon>Fungi</taxon>
        <taxon>Dikarya</taxon>
        <taxon>Ascomycota</taxon>
        <taxon>Pezizomycotina</taxon>
        <taxon>Dothideomycetes</taxon>
        <taxon>Dothideomycetes incertae sedis</taxon>
        <taxon>Acrospermales</taxon>
        <taxon>Acrospermaceae</taxon>
        <taxon>Pseudovirgaria</taxon>
    </lineage>
</organism>
<dbReference type="GeneID" id="54487052"/>
<dbReference type="SUPFAM" id="SSF48452">
    <property type="entry name" value="TPR-like"/>
    <property type="match status" value="4"/>
</dbReference>
<feature type="repeat" description="TPR" evidence="3">
    <location>
        <begin position="982"/>
        <end position="1015"/>
    </location>
</feature>
<sequence>MSSSKAALKAAKAAIDAGKWGDAVEQALRVLSNDPENYFAKLFLGRAYDKLGRTDDASSAYESAAALRPNEKDPYLGLRELYGSQGGKKVDQYIDLSVKIAGIYAVAEDKHRCQEAVDKLVGFAKANGTKLQYSKALRVLLPNSSLYDFLEGRISHPAITYKRLVELTETEEKEKINKEIGERRTRLGARIGQVTNEVRREVFERSDLEELYQQVIDWTNEDDVRREYEEKLLQRIYDVLVVTPSDKKEERRKQVIKMAEGMVIIKHSFLLAWQIELEWKDVEEIAEMDVNVLREFVEFFPENGLAKVLKAYLASDRSPFPEDDSDEGGAALENSDDEQDGPLTSEDVLLLMTDGIDAAKDSYLAHRLISEYYLYTEEYESSVETSRKALKLLKSECQKSGLKLQNDLDSLNSVLGTSLVQYQTPRHHPEAKSIFSDILSRKPQFTPALIGVGLVLEEEEEYAEAIGFLRKAFERDDSNIRIGTEAAWCKALNGDYATGRAELEQLLEQIDLKDSRTRDLRSQTCYRIGVCQWELDSSKAARKDRKRAYAMFLAAIKANPNFAPAYTSLGNYYADYAKDKKRARSCFQKAFELSASEIVAAERLARSFADQGEWDIVEIIAQRVVDSGKAKPPPGSRKKKGISWPFSALGVVQMNKQEYSKSVVSFLAALRISPDDYHSYVGLGESYHNSGRYNSAARTFKYAENPAEGVMMKKTGEAWFTKYMLANVNRELGEYEAATAGYEEVLRERKQEFGVAIALLQTLVDQAWKSLATGFFGQAAQSAIRAIETATEIADYKPEAFNLWKAVGDACAVFSAVQSKLDHIPFDKIRVLLEKNINIEEFDIFVETNKVGADQVKEIVSSDEEGATSKLRLVLHASILAQKRAIYSCANDIHARAVSWYNLGWTEHRAHVHIEQNPDGSVQGEKVTKHLKAAMKCFKRAIELEAGNSEFWNALGVVSTQLNPKVAQHCFVRSLHLNERSVVVWTNLGTLYLLRNDLELAHQAFSRAQSTDPDYAHAWVGEGLIALLWGDAREALSHFTHAFEISDSALLITKQQYTLSTFDHLLSSAADSSNITNLIQPLFALQQLISQTPTDTPFRHLYAIYFERIGDYSAAVETLKTLCSDLEAEYETTESLTSLSCFAAAKADLARNLLATHAYATAAENADTALDLTSDSDSLTIDVSTITRIRLSCRLVLGLAYHYLARTTFDQLSASQAIAAFRTALEESASSAEVVCLLATILWADGGANEKDVARDQLFDVISSSDAQNVDAIILLGAMAAIENDTEALEAVYEDLANIRSGSVSIDTLQARRVEIVLDAIASLSSKSATDNDPSPVLASIQKSILLSPGQPHGWAQLAGETDAVFPAEMALVSARRAVPPMGPLDAADLAKAYSGTGTAADAQRATALAPWMRWPSERKS</sequence>
<dbReference type="InterPro" id="IPR039226">
    <property type="entry name" value="Ski3/TTC37"/>
</dbReference>
<dbReference type="InterPro" id="IPR019734">
    <property type="entry name" value="TPR_rpt"/>
</dbReference>
<feature type="repeat" description="TPR" evidence="3">
    <location>
        <begin position="446"/>
        <end position="479"/>
    </location>
</feature>
<evidence type="ECO:0000256" key="3">
    <source>
        <dbReference type="PROSITE-ProRule" id="PRU00339"/>
    </source>
</evidence>
<dbReference type="OrthoDB" id="421075at2759"/>
<dbReference type="Gene3D" id="1.25.40.10">
    <property type="entry name" value="Tetratricopeptide repeat domain"/>
    <property type="match status" value="5"/>
</dbReference>
<reference evidence="5" key="1">
    <citation type="journal article" date="2020" name="Stud. Mycol.">
        <title>101 Dothideomycetes genomes: a test case for predicting lifestyles and emergence of pathogens.</title>
        <authorList>
            <person name="Haridas S."/>
            <person name="Albert R."/>
            <person name="Binder M."/>
            <person name="Bloem J."/>
            <person name="Labutti K."/>
            <person name="Salamov A."/>
            <person name="Andreopoulos B."/>
            <person name="Baker S."/>
            <person name="Barry K."/>
            <person name="Bills G."/>
            <person name="Bluhm B."/>
            <person name="Cannon C."/>
            <person name="Castanera R."/>
            <person name="Culley D."/>
            <person name="Daum C."/>
            <person name="Ezra D."/>
            <person name="Gonzalez J."/>
            <person name="Henrissat B."/>
            <person name="Kuo A."/>
            <person name="Liang C."/>
            <person name="Lipzen A."/>
            <person name="Lutzoni F."/>
            <person name="Magnuson J."/>
            <person name="Mondo S."/>
            <person name="Nolan M."/>
            <person name="Ohm R."/>
            <person name="Pangilinan J."/>
            <person name="Park H.-J."/>
            <person name="Ramirez L."/>
            <person name="Alfaro M."/>
            <person name="Sun H."/>
            <person name="Tritt A."/>
            <person name="Yoshinaga Y."/>
            <person name="Zwiers L.-H."/>
            <person name="Turgeon B."/>
            <person name="Goodwin S."/>
            <person name="Spatafora J."/>
            <person name="Crous P."/>
            <person name="Grigoriev I."/>
        </authorList>
    </citation>
    <scope>NUCLEOTIDE SEQUENCE</scope>
    <source>
        <strain evidence="5">CBS 121739</strain>
    </source>
</reference>
<dbReference type="PANTHER" id="PTHR15704">
    <property type="entry name" value="SUPERKILLER 3 PROTEIN-RELATED"/>
    <property type="match status" value="1"/>
</dbReference>
<evidence type="ECO:0000256" key="2">
    <source>
        <dbReference type="ARBA" id="ARBA00022803"/>
    </source>
</evidence>
<dbReference type="PANTHER" id="PTHR15704:SF7">
    <property type="entry name" value="SUPERKILLER COMPLEX PROTEIN 3"/>
    <property type="match status" value="1"/>
</dbReference>
<proteinExistence type="predicted"/>
<dbReference type="EMBL" id="ML996567">
    <property type="protein sequence ID" value="KAF2760849.1"/>
    <property type="molecule type" value="Genomic_DNA"/>
</dbReference>
<keyword evidence="1" id="KW-0677">Repeat</keyword>
<evidence type="ECO:0000256" key="1">
    <source>
        <dbReference type="ARBA" id="ARBA00022737"/>
    </source>
</evidence>
<dbReference type="GO" id="GO:0006401">
    <property type="term" value="P:RNA catabolic process"/>
    <property type="evidence" value="ECO:0007669"/>
    <property type="project" value="InterPro"/>
</dbReference>
<dbReference type="PROSITE" id="PS50005">
    <property type="entry name" value="TPR"/>
    <property type="match status" value="4"/>
</dbReference>
<dbReference type="InterPro" id="IPR011990">
    <property type="entry name" value="TPR-like_helical_dom_sf"/>
</dbReference>
<gene>
    <name evidence="5" type="ORF">EJ05DRAFT_491762</name>
</gene>